<comment type="similarity">
    <text evidence="2 8">Belongs to the MIP/aquaporin (TC 1.A.8) family.</text>
</comment>
<dbReference type="PANTHER" id="PTHR43829:SF14">
    <property type="entry name" value="AQUAPORIN 3"/>
    <property type="match status" value="1"/>
</dbReference>
<feature type="compositionally biased region" description="Basic and acidic residues" evidence="9">
    <location>
        <begin position="317"/>
        <end position="335"/>
    </location>
</feature>
<dbReference type="Proteomes" id="UP001497453">
    <property type="component" value="Chromosome 4"/>
</dbReference>
<evidence type="ECO:0000256" key="8">
    <source>
        <dbReference type="RuleBase" id="RU000477"/>
    </source>
</evidence>
<reference evidence="12" key="1">
    <citation type="submission" date="2024-04" db="EMBL/GenBank/DDBJ databases">
        <authorList>
            <person name="Shaw F."/>
            <person name="Minotto A."/>
        </authorList>
    </citation>
    <scope>NUCLEOTIDE SEQUENCE [LARGE SCALE GENOMIC DNA]</scope>
</reference>
<evidence type="ECO:0000256" key="6">
    <source>
        <dbReference type="ARBA" id="ARBA00022989"/>
    </source>
</evidence>
<evidence type="ECO:0000256" key="5">
    <source>
        <dbReference type="ARBA" id="ARBA00022737"/>
    </source>
</evidence>
<dbReference type="InterPro" id="IPR050363">
    <property type="entry name" value="MIP/Aquaporin"/>
</dbReference>
<feature type="transmembrane region" description="Helical" evidence="10">
    <location>
        <begin position="81"/>
        <end position="100"/>
    </location>
</feature>
<evidence type="ECO:0000256" key="9">
    <source>
        <dbReference type="SAM" id="MobiDB-lite"/>
    </source>
</evidence>
<evidence type="ECO:0000313" key="12">
    <source>
        <dbReference type="Proteomes" id="UP001497453"/>
    </source>
</evidence>
<keyword evidence="5" id="KW-0677">Repeat</keyword>
<evidence type="ECO:0008006" key="13">
    <source>
        <dbReference type="Google" id="ProtNLM"/>
    </source>
</evidence>
<dbReference type="PANTHER" id="PTHR43829">
    <property type="entry name" value="AQUAPORIN OR AQUAGLYCEROPORIN RELATED"/>
    <property type="match status" value="1"/>
</dbReference>
<evidence type="ECO:0000256" key="4">
    <source>
        <dbReference type="ARBA" id="ARBA00022692"/>
    </source>
</evidence>
<evidence type="ECO:0000256" key="2">
    <source>
        <dbReference type="ARBA" id="ARBA00006175"/>
    </source>
</evidence>
<keyword evidence="12" id="KW-1185">Reference proteome</keyword>
<organism evidence="11 12">
    <name type="scientific">Somion occarium</name>
    <dbReference type="NCBI Taxonomy" id="3059160"/>
    <lineage>
        <taxon>Eukaryota</taxon>
        <taxon>Fungi</taxon>
        <taxon>Dikarya</taxon>
        <taxon>Basidiomycota</taxon>
        <taxon>Agaricomycotina</taxon>
        <taxon>Agaricomycetes</taxon>
        <taxon>Polyporales</taxon>
        <taxon>Cerrenaceae</taxon>
        <taxon>Somion</taxon>
    </lineage>
</organism>
<evidence type="ECO:0000313" key="11">
    <source>
        <dbReference type="EMBL" id="CAL1708026.1"/>
    </source>
</evidence>
<dbReference type="InterPro" id="IPR023271">
    <property type="entry name" value="Aquaporin-like"/>
</dbReference>
<gene>
    <name evidence="11" type="ORF">GFSPODELE1_LOCUS6658</name>
</gene>
<feature type="transmembrane region" description="Helical" evidence="10">
    <location>
        <begin position="129"/>
        <end position="148"/>
    </location>
</feature>
<dbReference type="EMBL" id="OZ037947">
    <property type="protein sequence ID" value="CAL1708026.1"/>
    <property type="molecule type" value="Genomic_DNA"/>
</dbReference>
<feature type="transmembrane region" description="Helical" evidence="10">
    <location>
        <begin position="42"/>
        <end position="61"/>
    </location>
</feature>
<keyword evidence="6 10" id="KW-1133">Transmembrane helix</keyword>
<accession>A0ABP1DJN0</accession>
<keyword evidence="7 10" id="KW-0472">Membrane</keyword>
<name>A0ABP1DJN0_9APHY</name>
<evidence type="ECO:0000256" key="7">
    <source>
        <dbReference type="ARBA" id="ARBA00023136"/>
    </source>
</evidence>
<keyword evidence="3 8" id="KW-0813">Transport</keyword>
<dbReference type="PRINTS" id="PR00783">
    <property type="entry name" value="MINTRINSICP"/>
</dbReference>
<dbReference type="Pfam" id="PF00230">
    <property type="entry name" value="MIP"/>
    <property type="match status" value="1"/>
</dbReference>
<keyword evidence="4 8" id="KW-0812">Transmembrane</keyword>
<dbReference type="Gene3D" id="1.20.1080.10">
    <property type="entry name" value="Glycerol uptake facilitator protein"/>
    <property type="match status" value="1"/>
</dbReference>
<evidence type="ECO:0000256" key="1">
    <source>
        <dbReference type="ARBA" id="ARBA00004141"/>
    </source>
</evidence>
<evidence type="ECO:0000256" key="3">
    <source>
        <dbReference type="ARBA" id="ARBA00022448"/>
    </source>
</evidence>
<feature type="transmembrane region" description="Helical" evidence="10">
    <location>
        <begin position="222"/>
        <end position="245"/>
    </location>
</feature>
<evidence type="ECO:0000256" key="10">
    <source>
        <dbReference type="SAM" id="Phobius"/>
    </source>
</evidence>
<feature type="region of interest" description="Disordered" evidence="9">
    <location>
        <begin position="311"/>
        <end position="335"/>
    </location>
</feature>
<comment type="subcellular location">
    <subcellularLocation>
        <location evidence="1">Membrane</location>
        <topology evidence="1">Multi-pass membrane protein</topology>
    </subcellularLocation>
</comment>
<dbReference type="SUPFAM" id="SSF81338">
    <property type="entry name" value="Aquaporin-like"/>
    <property type="match status" value="1"/>
</dbReference>
<proteinExistence type="inferred from homology"/>
<sequence>MTNTRIETVVTSTTMRLADVHPPSRVLAAWERKKRNNVGAHWLVEFLAEMFGVFLYTYAGTGSTAAYVLGNLSNIPNLGNLLQVGMAYCIGVVLALVLCARVSDGHFSSGITLVMVAFRKCPPLKGLRLIIAQILGAYIACLLIYVQYKDLIGPIEAALKAEGVYDAVQFTAQGPAGIFALYASPTANLGHVFLNEFVTDFTLGVAIFGALDPANDLVPPFMAPWVIAFTYAFVVWGYAPAALAANTARDVGGRLAAITIWGRAASGGSYAAIAALTNIPATALASIFYQFVLADTNRPLSAAHQEHIALHGAQSAERSERTSSVESLDEKQGAV</sequence>
<dbReference type="InterPro" id="IPR000425">
    <property type="entry name" value="MIP"/>
</dbReference>
<protein>
    <recommendedName>
        <fullName evidence="13">Aquaporin-like protein</fullName>
    </recommendedName>
</protein>